<dbReference type="PANTHER" id="PTHR12280:SF35">
    <property type="entry name" value="4'-PHOSPHOPANTETHEINE PHOSPHATASE"/>
    <property type="match status" value="1"/>
</dbReference>
<dbReference type="GO" id="GO:0005524">
    <property type="term" value="F:ATP binding"/>
    <property type="evidence" value="ECO:0007669"/>
    <property type="project" value="InterPro"/>
</dbReference>
<dbReference type="GO" id="GO:0005634">
    <property type="term" value="C:nucleus"/>
    <property type="evidence" value="ECO:0007669"/>
    <property type="project" value="TreeGrafter"/>
</dbReference>
<comment type="caution">
    <text evidence="10">The sequence shown here is derived from an EMBL/GenBank/DDBJ whole genome shotgun (WGS) entry which is preliminary data.</text>
</comment>
<dbReference type="InterPro" id="IPR036075">
    <property type="entry name" value="ARMT-1-like_metal-bd_sf"/>
</dbReference>
<evidence type="ECO:0000256" key="5">
    <source>
        <dbReference type="ARBA" id="ARBA00023074"/>
    </source>
</evidence>
<evidence type="ECO:0000256" key="7">
    <source>
        <dbReference type="ARBA" id="ARBA00032948"/>
    </source>
</evidence>
<evidence type="ECO:0000256" key="4">
    <source>
        <dbReference type="ARBA" id="ARBA00022596"/>
    </source>
</evidence>
<evidence type="ECO:0000259" key="9">
    <source>
        <dbReference type="Pfam" id="PF01937"/>
    </source>
</evidence>
<evidence type="ECO:0000256" key="2">
    <source>
        <dbReference type="ARBA" id="ARBA00011388"/>
    </source>
</evidence>
<evidence type="ECO:0000313" key="11">
    <source>
        <dbReference type="Proteomes" id="UP001431783"/>
    </source>
</evidence>
<comment type="cofactor">
    <cofactor evidence="1">
        <name>Ni(2+)</name>
        <dbReference type="ChEBI" id="CHEBI:49786"/>
    </cofactor>
</comment>
<evidence type="ECO:0000256" key="8">
    <source>
        <dbReference type="ARBA" id="ARBA00046055"/>
    </source>
</evidence>
<dbReference type="EMBL" id="JARQZJ010000121">
    <property type="protein sequence ID" value="KAK9888511.1"/>
    <property type="molecule type" value="Genomic_DNA"/>
</dbReference>
<keyword evidence="11" id="KW-1185">Reference proteome</keyword>
<dbReference type="PANTHER" id="PTHR12280">
    <property type="entry name" value="PANTOTHENATE KINASE"/>
    <property type="match status" value="1"/>
</dbReference>
<dbReference type="SUPFAM" id="SSF111321">
    <property type="entry name" value="AF1104-like"/>
    <property type="match status" value="1"/>
</dbReference>
<reference evidence="10 11" key="1">
    <citation type="submission" date="2023-03" db="EMBL/GenBank/DDBJ databases">
        <title>Genome insight into feeding habits of ladybird beetles.</title>
        <authorList>
            <person name="Li H.-S."/>
            <person name="Huang Y.-H."/>
            <person name="Pang H."/>
        </authorList>
    </citation>
    <scope>NUCLEOTIDE SEQUENCE [LARGE SCALE GENOMIC DNA]</scope>
    <source>
        <strain evidence="10">SYSU_2023b</strain>
        <tissue evidence="10">Whole body</tissue>
    </source>
</reference>
<dbReference type="Gene3D" id="3.40.50.10880">
    <property type="entry name" value="Uncharacterised protein PF01937, DUF89, domain 3"/>
    <property type="match status" value="1"/>
</dbReference>
<comment type="function">
    <text evidence="8">Phosphatase which shows a preference for 4'-phosphopantetheine and its oxidatively damaged forms (sulfonate or S-sulfonate), providing strong indirect evidence that the phosphatase activity pre-empts damage in the coenzyme A (CoA) pathway. Hydrolyzing excess 4'-phosphopantetheine could constitute a directed overflow mechanism to prevent its oxidation to the S-sulfonate, sulfonate, or other forms. Hydrolyzing 4'-phosphopantetheine sulfonate or S-sulfonate would forestall their conversion to inactive forms of CoA and acyl carrier protein. May play a role in the physiological regulation of CoA intracellular levels.</text>
</comment>
<dbReference type="GO" id="GO:0005829">
    <property type="term" value="C:cytosol"/>
    <property type="evidence" value="ECO:0007669"/>
    <property type="project" value="TreeGrafter"/>
</dbReference>
<evidence type="ECO:0000313" key="10">
    <source>
        <dbReference type="EMBL" id="KAK9888511.1"/>
    </source>
</evidence>
<sequence>MMDVQRSICPLLRNPRTYDPDTIDLLSDIKQRDYWLTCLDQMMKKFITKAAVLNPEDLRAEEKAKKSYQSFHMLTEKLKDNPHLLNPLSVRTLLEFNEDNLRDNNFKDAWFHQKQKETNLAFQQFLSRLKYIDSIESFNDRWLEVIQGVLAGNVFDWGSKAVSDILDGNPDFDLNNAVGIIQPRPWFKDNFDLFVDKIKTCPYEKVVIFVDNAGIDFVLGILPLTRELLKLDTKVILVGNSMPALNDVTYKELKSYIDEASHYCNILKNAVKDNKLLCCENGQKGPCLDLTNLPKALCNIMLTTDCVILEGMGRAIQTNFYATFIVDCLKLAVLKNEWLAKSLGASQFFVVCDFKIAT</sequence>
<gene>
    <name evidence="10" type="ORF">WA026_000762</name>
</gene>
<dbReference type="Pfam" id="PF01937">
    <property type="entry name" value="ARMT1-like_dom"/>
    <property type="match status" value="1"/>
</dbReference>
<dbReference type="AlphaFoldDB" id="A0AAW1V8H5"/>
<protein>
    <recommendedName>
        <fullName evidence="3">4'-phosphopantetheine phosphatase</fullName>
    </recommendedName>
    <alternativeName>
        <fullName evidence="7">Inactive pantothenic acid kinase 4</fullName>
    </alternativeName>
</protein>
<proteinExistence type="predicted"/>
<dbReference type="Proteomes" id="UP001431783">
    <property type="component" value="Unassembled WGS sequence"/>
</dbReference>
<evidence type="ECO:0000256" key="3">
    <source>
        <dbReference type="ARBA" id="ARBA00019490"/>
    </source>
</evidence>
<comment type="subunit">
    <text evidence="2">Homodimer. Interacts with PKM.</text>
</comment>
<evidence type="ECO:0000256" key="6">
    <source>
        <dbReference type="ARBA" id="ARBA00029347"/>
    </source>
</evidence>
<name>A0AAW1V8H5_9CUCU</name>
<dbReference type="InterPro" id="IPR002791">
    <property type="entry name" value="ARMT1-like_metal-bd"/>
</dbReference>
<dbReference type="InterPro" id="IPR004567">
    <property type="entry name" value="Type_II_PanK"/>
</dbReference>
<dbReference type="GO" id="GO:0015937">
    <property type="term" value="P:coenzyme A biosynthetic process"/>
    <property type="evidence" value="ECO:0007669"/>
    <property type="project" value="InterPro"/>
</dbReference>
<feature type="domain" description="Damage-control phosphatase ARMT1-like metal-binding" evidence="9">
    <location>
        <begin position="37"/>
        <end position="346"/>
    </location>
</feature>
<comment type="catalytic activity">
    <reaction evidence="6">
        <text>(R)-4'-phospho-S-sulfopantetheine + H2O = (R)-S-sulfopantetheine + phosphate</text>
        <dbReference type="Rhea" id="RHEA:68340"/>
        <dbReference type="ChEBI" id="CHEBI:15377"/>
        <dbReference type="ChEBI" id="CHEBI:43474"/>
        <dbReference type="ChEBI" id="CHEBI:177302"/>
        <dbReference type="ChEBI" id="CHEBI:177303"/>
    </reaction>
    <physiologicalReaction direction="left-to-right" evidence="6">
        <dbReference type="Rhea" id="RHEA:68341"/>
    </physiologicalReaction>
</comment>
<dbReference type="GO" id="GO:0004594">
    <property type="term" value="F:pantothenate kinase activity"/>
    <property type="evidence" value="ECO:0007669"/>
    <property type="project" value="TreeGrafter"/>
</dbReference>
<accession>A0AAW1V8H5</accession>
<evidence type="ECO:0000256" key="1">
    <source>
        <dbReference type="ARBA" id="ARBA00001967"/>
    </source>
</evidence>
<keyword evidence="4" id="KW-0533">Nickel</keyword>
<organism evidence="10 11">
    <name type="scientific">Henosepilachna vigintioctopunctata</name>
    <dbReference type="NCBI Taxonomy" id="420089"/>
    <lineage>
        <taxon>Eukaryota</taxon>
        <taxon>Metazoa</taxon>
        <taxon>Ecdysozoa</taxon>
        <taxon>Arthropoda</taxon>
        <taxon>Hexapoda</taxon>
        <taxon>Insecta</taxon>
        <taxon>Pterygota</taxon>
        <taxon>Neoptera</taxon>
        <taxon>Endopterygota</taxon>
        <taxon>Coleoptera</taxon>
        <taxon>Polyphaga</taxon>
        <taxon>Cucujiformia</taxon>
        <taxon>Coccinelloidea</taxon>
        <taxon>Coccinellidae</taxon>
        <taxon>Epilachninae</taxon>
        <taxon>Epilachnini</taxon>
        <taxon>Henosepilachna</taxon>
    </lineage>
</organism>
<keyword evidence="5" id="KW-0944">Nitration</keyword>